<gene>
    <name evidence="1" type="ORF">METZ01_LOCUS347701</name>
</gene>
<proteinExistence type="predicted"/>
<accession>A0A382RCG7</accession>
<protein>
    <recommendedName>
        <fullName evidence="2">Endonuclease/exonuclease/phosphatase domain-containing protein</fullName>
    </recommendedName>
</protein>
<reference evidence="1" key="1">
    <citation type="submission" date="2018-05" db="EMBL/GenBank/DDBJ databases">
        <authorList>
            <person name="Lanie J.A."/>
            <person name="Ng W.-L."/>
            <person name="Kazmierczak K.M."/>
            <person name="Andrzejewski T.M."/>
            <person name="Davidsen T.M."/>
            <person name="Wayne K.J."/>
            <person name="Tettelin H."/>
            <person name="Glass J.I."/>
            <person name="Rusch D."/>
            <person name="Podicherti R."/>
            <person name="Tsui H.-C.T."/>
            <person name="Winkler M.E."/>
        </authorList>
    </citation>
    <scope>NUCLEOTIDE SEQUENCE</scope>
</reference>
<name>A0A382RCG7_9ZZZZ</name>
<feature type="non-terminal residue" evidence="1">
    <location>
        <position position="42"/>
    </location>
</feature>
<dbReference type="SUPFAM" id="SSF56219">
    <property type="entry name" value="DNase I-like"/>
    <property type="match status" value="1"/>
</dbReference>
<organism evidence="1">
    <name type="scientific">marine metagenome</name>
    <dbReference type="NCBI Taxonomy" id="408172"/>
    <lineage>
        <taxon>unclassified sequences</taxon>
        <taxon>metagenomes</taxon>
        <taxon>ecological metagenomes</taxon>
    </lineage>
</organism>
<dbReference type="AlphaFoldDB" id="A0A382RCG7"/>
<evidence type="ECO:0008006" key="2">
    <source>
        <dbReference type="Google" id="ProtNLM"/>
    </source>
</evidence>
<sequence length="42" mass="4985">MKCLNWNLEWKKPKSKAGKWISRKFDDLDPDVACFTEITMPL</sequence>
<dbReference type="InterPro" id="IPR036691">
    <property type="entry name" value="Endo/exonu/phosph_ase_sf"/>
</dbReference>
<dbReference type="EMBL" id="UINC01120393">
    <property type="protein sequence ID" value="SVC94847.1"/>
    <property type="molecule type" value="Genomic_DNA"/>
</dbReference>
<evidence type="ECO:0000313" key="1">
    <source>
        <dbReference type="EMBL" id="SVC94847.1"/>
    </source>
</evidence>